<evidence type="ECO:0000313" key="8">
    <source>
        <dbReference type="Proteomes" id="UP001500280"/>
    </source>
</evidence>
<protein>
    <recommendedName>
        <fullName evidence="6">ABC transporter domain-containing protein</fullName>
    </recommendedName>
</protein>
<evidence type="ECO:0000256" key="5">
    <source>
        <dbReference type="SAM" id="MobiDB-lite"/>
    </source>
</evidence>
<evidence type="ECO:0000256" key="2">
    <source>
        <dbReference type="ARBA" id="ARBA00022448"/>
    </source>
</evidence>
<comment type="similarity">
    <text evidence="1">Belongs to the ABC transporter superfamily.</text>
</comment>
<reference evidence="7 8" key="1">
    <citation type="journal article" date="2019" name="Int. J. Syst. Evol. Microbiol.">
        <title>The Global Catalogue of Microorganisms (GCM) 10K type strain sequencing project: providing services to taxonomists for standard genome sequencing and annotation.</title>
        <authorList>
            <consortium name="The Broad Institute Genomics Platform"/>
            <consortium name="The Broad Institute Genome Sequencing Center for Infectious Disease"/>
            <person name="Wu L."/>
            <person name="Ma J."/>
        </authorList>
    </citation>
    <scope>NUCLEOTIDE SEQUENCE [LARGE SCALE GENOMIC DNA]</scope>
    <source>
        <strain evidence="7 8">JCM 14307</strain>
    </source>
</reference>
<dbReference type="PANTHER" id="PTHR43776:SF7">
    <property type="entry name" value="D,D-DIPEPTIDE TRANSPORT ATP-BINDING PROTEIN DDPF-RELATED"/>
    <property type="match status" value="1"/>
</dbReference>
<dbReference type="Pfam" id="PF00005">
    <property type="entry name" value="ABC_tran"/>
    <property type="match status" value="1"/>
</dbReference>
<organism evidence="7 8">
    <name type="scientific">Kribbella yunnanensis</name>
    <dbReference type="NCBI Taxonomy" id="190194"/>
    <lineage>
        <taxon>Bacteria</taxon>
        <taxon>Bacillati</taxon>
        <taxon>Actinomycetota</taxon>
        <taxon>Actinomycetes</taxon>
        <taxon>Propionibacteriales</taxon>
        <taxon>Kribbellaceae</taxon>
        <taxon>Kribbella</taxon>
    </lineage>
</organism>
<evidence type="ECO:0000256" key="1">
    <source>
        <dbReference type="ARBA" id="ARBA00005417"/>
    </source>
</evidence>
<dbReference type="InterPro" id="IPR003439">
    <property type="entry name" value="ABC_transporter-like_ATP-bd"/>
</dbReference>
<name>A0ABN2GCD4_9ACTN</name>
<dbReference type="InterPro" id="IPR050319">
    <property type="entry name" value="ABC_transp_ATP-bind"/>
</dbReference>
<keyword evidence="2" id="KW-0813">Transport</keyword>
<accession>A0ABN2GCD4</accession>
<dbReference type="InterPro" id="IPR027417">
    <property type="entry name" value="P-loop_NTPase"/>
</dbReference>
<dbReference type="SUPFAM" id="SSF52540">
    <property type="entry name" value="P-loop containing nucleoside triphosphate hydrolases"/>
    <property type="match status" value="1"/>
</dbReference>
<keyword evidence="3" id="KW-0547">Nucleotide-binding</keyword>
<dbReference type="PANTHER" id="PTHR43776">
    <property type="entry name" value="TRANSPORT ATP-BINDING PROTEIN"/>
    <property type="match status" value="1"/>
</dbReference>
<dbReference type="EMBL" id="BAAANF010000002">
    <property type="protein sequence ID" value="GAA1668711.1"/>
    <property type="molecule type" value="Genomic_DNA"/>
</dbReference>
<evidence type="ECO:0000256" key="4">
    <source>
        <dbReference type="ARBA" id="ARBA00022840"/>
    </source>
</evidence>
<keyword evidence="4" id="KW-0067">ATP-binding</keyword>
<comment type="caution">
    <text evidence="7">The sequence shown here is derived from an EMBL/GenBank/DDBJ whole genome shotgun (WGS) entry which is preliminary data.</text>
</comment>
<feature type="region of interest" description="Disordered" evidence="5">
    <location>
        <begin position="115"/>
        <end position="134"/>
    </location>
</feature>
<evidence type="ECO:0000313" key="7">
    <source>
        <dbReference type="EMBL" id="GAA1668711.1"/>
    </source>
</evidence>
<dbReference type="Gene3D" id="3.40.50.300">
    <property type="entry name" value="P-loop containing nucleotide triphosphate hydrolases"/>
    <property type="match status" value="1"/>
</dbReference>
<gene>
    <name evidence="7" type="ORF">GCM10009745_08930</name>
</gene>
<keyword evidence="8" id="KW-1185">Reference proteome</keyword>
<proteinExistence type="inferred from homology"/>
<evidence type="ECO:0000256" key="3">
    <source>
        <dbReference type="ARBA" id="ARBA00022741"/>
    </source>
</evidence>
<feature type="domain" description="ABC transporter" evidence="6">
    <location>
        <begin position="6"/>
        <end position="37"/>
    </location>
</feature>
<evidence type="ECO:0000259" key="6">
    <source>
        <dbReference type="Pfam" id="PF00005"/>
    </source>
</evidence>
<dbReference type="Proteomes" id="UP001500280">
    <property type="component" value="Unassembled WGS sequence"/>
</dbReference>
<sequence length="134" mass="14338">MTAARPPSRLSGGELQRAALARAVLAEPDVLICDEITTALDDDGTALVVDLLTELKNRGTALVWIGHDLGLVAAVTDHVLVIDDGRIVEQGPPATVMTEPHHELTQRLVSAARLGRTELPPTLPTADTRSEPRR</sequence>